<protein>
    <submittedName>
        <fullName evidence="3">Uncharacterized protein</fullName>
    </submittedName>
</protein>
<evidence type="ECO:0000313" key="5">
    <source>
        <dbReference type="Proteomes" id="UP000251571"/>
    </source>
</evidence>
<proteinExistence type="predicted"/>
<gene>
    <name evidence="2" type="ORF">BCF38_104286</name>
    <name evidence="3" type="ORF">SAMN05421539_104286</name>
</gene>
<feature type="region of interest" description="Disordered" evidence="1">
    <location>
        <begin position="28"/>
        <end position="57"/>
    </location>
</feature>
<organism evidence="3 5">
    <name type="scientific">Jannaschia seohaensis</name>
    <dbReference type="NCBI Taxonomy" id="475081"/>
    <lineage>
        <taxon>Bacteria</taxon>
        <taxon>Pseudomonadati</taxon>
        <taxon>Pseudomonadota</taxon>
        <taxon>Alphaproteobacteria</taxon>
        <taxon>Rhodobacterales</taxon>
        <taxon>Roseobacteraceae</taxon>
        <taxon>Jannaschia</taxon>
    </lineage>
</organism>
<keyword evidence="4" id="KW-1185">Reference proteome</keyword>
<reference evidence="3 5" key="1">
    <citation type="submission" date="2016-10" db="EMBL/GenBank/DDBJ databases">
        <authorList>
            <person name="Cai Z."/>
        </authorList>
    </citation>
    <scope>NUCLEOTIDE SEQUENCE [LARGE SCALE GENOMIC DNA]</scope>
    <source>
        <strain evidence="3 5">DSM 25227</strain>
    </source>
</reference>
<dbReference type="Proteomes" id="UP000245839">
    <property type="component" value="Unassembled WGS sequence"/>
</dbReference>
<dbReference type="Proteomes" id="UP000251571">
    <property type="component" value="Unassembled WGS sequence"/>
</dbReference>
<dbReference type="AlphaFoldDB" id="A0A2Y9C0E0"/>
<evidence type="ECO:0000313" key="3">
    <source>
        <dbReference type="EMBL" id="SSA46012.1"/>
    </source>
</evidence>
<accession>A0A2Y9C0E0</accession>
<evidence type="ECO:0000256" key="1">
    <source>
        <dbReference type="SAM" id="MobiDB-lite"/>
    </source>
</evidence>
<dbReference type="EMBL" id="UETC01000004">
    <property type="protein sequence ID" value="SSA46012.1"/>
    <property type="molecule type" value="Genomic_DNA"/>
</dbReference>
<sequence length="210" mass="23131">MPWTAISAVTMARNKAVCTENFSALRCGDDDRGTGPPSVPGWPGTIPPPESRRDKDAQRAAVSLAPHGAGLQPTDDQMQVTCHRLNVGRLSSVSAVFDRRGQNCFRKVRRNDQLVMFIASPPTGIVMRVSGRVPARATRKSVTSVYRVMCQMTVSATKIRKADLLPKLPSQEEFDLHNRKAAPQRRGAVAKLLNWMPRFMRALSPLGQKA</sequence>
<reference evidence="2 4" key="2">
    <citation type="submission" date="2018-03" db="EMBL/GenBank/DDBJ databases">
        <title>Genomic Encyclopedia of Archaeal and Bacterial Type Strains, Phase II (KMG-II): from individual species to whole genera.</title>
        <authorList>
            <person name="Goeker M."/>
        </authorList>
    </citation>
    <scope>NUCLEOTIDE SEQUENCE [LARGE SCALE GENOMIC DNA]</scope>
    <source>
        <strain evidence="2 4">DSM 25227</strain>
    </source>
</reference>
<feature type="compositionally biased region" description="Pro residues" evidence="1">
    <location>
        <begin position="37"/>
        <end position="49"/>
    </location>
</feature>
<name>A0A2Y9C0E0_9RHOB</name>
<dbReference type="EMBL" id="QGDJ01000004">
    <property type="protein sequence ID" value="PWJ19350.1"/>
    <property type="molecule type" value="Genomic_DNA"/>
</dbReference>
<evidence type="ECO:0000313" key="4">
    <source>
        <dbReference type="Proteomes" id="UP000245839"/>
    </source>
</evidence>
<evidence type="ECO:0000313" key="2">
    <source>
        <dbReference type="EMBL" id="PWJ19350.1"/>
    </source>
</evidence>